<keyword evidence="2" id="KW-0812">Transmembrane</keyword>
<feature type="transmembrane region" description="Helical" evidence="2">
    <location>
        <begin position="65"/>
        <end position="85"/>
    </location>
</feature>
<feature type="region of interest" description="Disordered" evidence="1">
    <location>
        <begin position="332"/>
        <end position="351"/>
    </location>
</feature>
<feature type="transmembrane region" description="Helical" evidence="2">
    <location>
        <begin position="171"/>
        <end position="189"/>
    </location>
</feature>
<dbReference type="Proteomes" id="UP000295560">
    <property type="component" value="Unassembled WGS sequence"/>
</dbReference>
<keyword evidence="5" id="KW-1185">Reference proteome</keyword>
<dbReference type="EMBL" id="SMFZ01000002">
    <property type="protein sequence ID" value="TCK22350.1"/>
    <property type="molecule type" value="Genomic_DNA"/>
</dbReference>
<feature type="domain" description="DUF6545" evidence="3">
    <location>
        <begin position="240"/>
        <end position="312"/>
    </location>
</feature>
<dbReference type="AlphaFoldDB" id="A0A4R1HPL0"/>
<evidence type="ECO:0000256" key="1">
    <source>
        <dbReference type="SAM" id="MobiDB-lite"/>
    </source>
</evidence>
<protein>
    <recommendedName>
        <fullName evidence="3">DUF6545 domain-containing protein</fullName>
    </recommendedName>
</protein>
<feature type="transmembrane region" description="Helical" evidence="2">
    <location>
        <begin position="137"/>
        <end position="159"/>
    </location>
</feature>
<feature type="transmembrane region" description="Helical" evidence="2">
    <location>
        <begin position="97"/>
        <end position="117"/>
    </location>
</feature>
<keyword evidence="2" id="KW-1133">Transmembrane helix</keyword>
<sequence>MPVEMIVLLVLYFLLWQGYQLRRRVSRFARVALFVHIALSLLNSGQARLADAGFYGDLDPRVMTFLVGMVLLVAATIGLYLFRLAVDGYTPTSRRSVLTVLTGAAVVVAMLWLTLSAQADGLPIAGGAEAYGHVRGAIAFTLIGFYLGGARALVVVWMFRRSREASRDLRLGIRVAAIGLVASGGISVVRAIPPFVVLLGGPLISTPSFLLAMAPIIATPLQLGGMSYPLVAGRVRAVAAWRRNRRAFARIEPLWTLAQDAFPQVVLPNGDRRRPLSYRLRRRRAECLDALHLLRGDGTAARNEDAADELRTAVAGFERSRPDGERLWTLVDEHRATSDTDPTPDEPRDHELLDQLSRIVRERRATATSAV</sequence>
<gene>
    <name evidence="4" type="ORF">EV378_6352</name>
</gene>
<dbReference type="NCBIfam" id="NF042915">
    <property type="entry name" value="MAB_1171c_fam"/>
    <property type="match status" value="1"/>
</dbReference>
<accession>A0A4R1HPL0</accession>
<feature type="transmembrane region" description="Helical" evidence="2">
    <location>
        <begin position="28"/>
        <end position="45"/>
    </location>
</feature>
<reference evidence="4 5" key="1">
    <citation type="submission" date="2019-03" db="EMBL/GenBank/DDBJ databases">
        <title>Sequencing the genomes of 1000 actinobacteria strains.</title>
        <authorList>
            <person name="Klenk H.-P."/>
        </authorList>
    </citation>
    <scope>NUCLEOTIDE SEQUENCE [LARGE SCALE GENOMIC DNA]</scope>
    <source>
        <strain evidence="4 5">DSM 44969</strain>
    </source>
</reference>
<comment type="caution">
    <text evidence="4">The sequence shown here is derived from an EMBL/GenBank/DDBJ whole genome shotgun (WGS) entry which is preliminary data.</text>
</comment>
<evidence type="ECO:0000313" key="4">
    <source>
        <dbReference type="EMBL" id="TCK22350.1"/>
    </source>
</evidence>
<dbReference type="RefSeq" id="WP_132431141.1">
    <property type="nucleotide sequence ID" value="NZ_SMFZ01000002.1"/>
</dbReference>
<name>A0A4R1HPL0_PSEEN</name>
<dbReference type="Pfam" id="PF20182">
    <property type="entry name" value="DUF6545"/>
    <property type="match status" value="1"/>
</dbReference>
<proteinExistence type="predicted"/>
<feature type="transmembrane region" description="Helical" evidence="2">
    <location>
        <begin position="6"/>
        <end position="21"/>
    </location>
</feature>
<evidence type="ECO:0000256" key="2">
    <source>
        <dbReference type="SAM" id="Phobius"/>
    </source>
</evidence>
<evidence type="ECO:0000259" key="3">
    <source>
        <dbReference type="Pfam" id="PF20182"/>
    </source>
</evidence>
<dbReference type="OrthoDB" id="3685619at2"/>
<evidence type="ECO:0000313" key="5">
    <source>
        <dbReference type="Proteomes" id="UP000295560"/>
    </source>
</evidence>
<dbReference type="InterPro" id="IPR050039">
    <property type="entry name" value="MAB_1171c-like"/>
</dbReference>
<organism evidence="4 5">
    <name type="scientific">Pseudonocardia endophytica</name>
    <dbReference type="NCBI Taxonomy" id="401976"/>
    <lineage>
        <taxon>Bacteria</taxon>
        <taxon>Bacillati</taxon>
        <taxon>Actinomycetota</taxon>
        <taxon>Actinomycetes</taxon>
        <taxon>Pseudonocardiales</taxon>
        <taxon>Pseudonocardiaceae</taxon>
        <taxon>Pseudonocardia</taxon>
    </lineage>
</organism>
<dbReference type="InterPro" id="IPR046675">
    <property type="entry name" value="DUF6545"/>
</dbReference>
<keyword evidence="2" id="KW-0472">Membrane</keyword>